<dbReference type="PANTHER" id="PTHR46039">
    <property type="entry name" value="SUCROSE-PHOSPHATE SYNTHASE 3-RELATED"/>
    <property type="match status" value="1"/>
</dbReference>
<evidence type="ECO:0000313" key="8">
    <source>
        <dbReference type="EMBL" id="MBF8436486.1"/>
    </source>
</evidence>
<dbReference type="PANTHER" id="PTHR46039:SF5">
    <property type="entry name" value="SUCROSE-PHOSPHATE SYNTHASE 3-RELATED"/>
    <property type="match status" value="1"/>
</dbReference>
<dbReference type="Pfam" id="PF00534">
    <property type="entry name" value="Glycos_transf_1"/>
    <property type="match status" value="1"/>
</dbReference>
<comment type="caution">
    <text evidence="8">The sequence shown here is derived from an EMBL/GenBank/DDBJ whole genome shotgun (WGS) entry which is preliminary data.</text>
</comment>
<dbReference type="EMBL" id="JADPIE010000002">
    <property type="protein sequence ID" value="MBF8436486.1"/>
    <property type="molecule type" value="Genomic_DNA"/>
</dbReference>
<keyword evidence="4" id="KW-0808">Transferase</keyword>
<evidence type="ECO:0000256" key="4">
    <source>
        <dbReference type="ARBA" id="ARBA00022679"/>
    </source>
</evidence>
<evidence type="ECO:0000256" key="5">
    <source>
        <dbReference type="ARBA" id="ARBA00047471"/>
    </source>
</evidence>
<comment type="catalytic activity">
    <reaction evidence="5">
        <text>beta-D-fructose 6-phosphate + UDP-alpha-D-glucose = sucrose 6(F)-phosphate + UDP + H(+)</text>
        <dbReference type="Rhea" id="RHEA:22172"/>
        <dbReference type="ChEBI" id="CHEBI:15378"/>
        <dbReference type="ChEBI" id="CHEBI:57634"/>
        <dbReference type="ChEBI" id="CHEBI:57723"/>
        <dbReference type="ChEBI" id="CHEBI:58223"/>
        <dbReference type="ChEBI" id="CHEBI:58885"/>
        <dbReference type="EC" id="2.4.1.14"/>
    </reaction>
</comment>
<evidence type="ECO:0000259" key="7">
    <source>
        <dbReference type="Pfam" id="PF00862"/>
    </source>
</evidence>
<organism evidence="8 9">
    <name type="scientific">Halonatronomonas betaini</name>
    <dbReference type="NCBI Taxonomy" id="2778430"/>
    <lineage>
        <taxon>Bacteria</taxon>
        <taxon>Bacillati</taxon>
        <taxon>Bacillota</taxon>
        <taxon>Clostridia</taxon>
        <taxon>Halanaerobiales</taxon>
        <taxon>Halarsenatibacteraceae</taxon>
        <taxon>Halonatronomonas</taxon>
    </lineage>
</organism>
<feature type="domain" description="Sucrose synthase first GT-B" evidence="7">
    <location>
        <begin position="6"/>
        <end position="238"/>
    </location>
</feature>
<dbReference type="GO" id="GO:0046524">
    <property type="term" value="F:sucrose-phosphate synthase activity"/>
    <property type="evidence" value="ECO:0007669"/>
    <property type="project" value="UniProtKB-EC"/>
</dbReference>
<dbReference type="Pfam" id="PF00862">
    <property type="entry name" value="GT-B_Sucrose_synth"/>
    <property type="match status" value="1"/>
</dbReference>
<reference evidence="8" key="1">
    <citation type="submission" date="2020-11" db="EMBL/GenBank/DDBJ databases">
        <title>Halonatronomonas betainensis gen. nov., sp. nov. a novel haloalkaliphilic representative of the family Halanaerobiacae capable of betaine degradation.</title>
        <authorList>
            <person name="Boltyanskaya Y."/>
            <person name="Kevbrin V."/>
            <person name="Detkova E."/>
            <person name="Grouzdev D.S."/>
            <person name="Koziaeva V."/>
            <person name="Zhilina T."/>
        </authorList>
    </citation>
    <scope>NUCLEOTIDE SEQUENCE</scope>
    <source>
        <strain evidence="8">Z-7014</strain>
    </source>
</reference>
<dbReference type="AlphaFoldDB" id="A0A931AUN6"/>
<comment type="similarity">
    <text evidence="1">Belongs to the glycosyltransferase 1 family.</text>
</comment>
<evidence type="ECO:0000256" key="1">
    <source>
        <dbReference type="ARBA" id="ARBA00006530"/>
    </source>
</evidence>
<feature type="domain" description="Glycosyl transferase family 1" evidence="6">
    <location>
        <begin position="263"/>
        <end position="433"/>
    </location>
</feature>
<evidence type="ECO:0000313" key="9">
    <source>
        <dbReference type="Proteomes" id="UP000621436"/>
    </source>
</evidence>
<dbReference type="InterPro" id="IPR001296">
    <property type="entry name" value="Glyco_trans_1"/>
</dbReference>
<evidence type="ECO:0000256" key="2">
    <source>
        <dbReference type="ARBA" id="ARBA00012536"/>
    </source>
</evidence>
<protein>
    <recommendedName>
        <fullName evidence="2">sucrose-phosphate synthase</fullName>
        <ecNumber evidence="2">2.4.1.14</ecNumber>
    </recommendedName>
</protein>
<keyword evidence="9" id="KW-1185">Reference proteome</keyword>
<proteinExistence type="inferred from homology"/>
<keyword evidence="3" id="KW-0328">Glycosyltransferase</keyword>
<dbReference type="Proteomes" id="UP000621436">
    <property type="component" value="Unassembled WGS sequence"/>
</dbReference>
<dbReference type="SUPFAM" id="SSF53756">
    <property type="entry name" value="UDP-Glycosyltransferase/glycogen phosphorylase"/>
    <property type="match status" value="1"/>
</dbReference>
<dbReference type="EC" id="2.4.1.14" evidence="2"/>
<dbReference type="InterPro" id="IPR000368">
    <property type="entry name" value="Sucrose_synth_GT-B1"/>
</dbReference>
<sequence>MMEIKRVAFLNPQGNFDPDDSYWTEHPDFGGQLVYVKEVAIAMAKEFGVEVDILTRQVKDDDWPEFSSSLDSYPETDKVNIIRLPFGGNEFLNKEKLWPYLKDYVLEIRKYYDEIGEKPDILTTHYGDGGLAGAMFEKETGIPFTFTAHSLGAQKMDKLNVNENNLEEMLARYNFHLRIAAERISMNNSAINFVSTSQEKDSQYSHRAYEGTVDLNADKDFAVVPPGVNTDIFNPETGPEDEKIEVKFKKMLERDISEERRSLPGVIAASRLDPKKNHLGFVKAFAGNAELQSRTNLVITLRGIDNPFEDYSKASGDEKEILDEIMEIIDENDLRGKVTMFSLNSQQELASIYRVLAQRKSVFALTAFYEPFGLAPIEAMASGLPVVATENGGPEEIMNDGKKHYGILVDPEDPEDIAKGILEVFLGPEGWEYYHEAGLERVETTYTWEKTAEGYLNRIKEIINNTEAYKSDKSMEIPDYFNTGKNEAELIIELEKYYLNN</sequence>
<accession>A0A931AUN6</accession>
<evidence type="ECO:0000256" key="3">
    <source>
        <dbReference type="ARBA" id="ARBA00022676"/>
    </source>
</evidence>
<dbReference type="Gene3D" id="3.40.50.2000">
    <property type="entry name" value="Glycogen Phosphorylase B"/>
    <property type="match status" value="2"/>
</dbReference>
<name>A0A931AUN6_9FIRM</name>
<gene>
    <name evidence="8" type="ORF">I0Q91_05315</name>
</gene>
<dbReference type="InterPro" id="IPR044161">
    <property type="entry name" value="SPS"/>
</dbReference>
<evidence type="ECO:0000259" key="6">
    <source>
        <dbReference type="Pfam" id="PF00534"/>
    </source>
</evidence>